<comment type="similarity">
    <text evidence="7">Belongs to the shikimate kinase family.</text>
</comment>
<dbReference type="Gene3D" id="3.40.50.300">
    <property type="entry name" value="P-loop containing nucleotide triphosphate hydrolases"/>
    <property type="match status" value="1"/>
</dbReference>
<keyword evidence="4 7" id="KW-0418">Kinase</keyword>
<evidence type="ECO:0000256" key="5">
    <source>
        <dbReference type="ARBA" id="ARBA00022840"/>
    </source>
</evidence>
<dbReference type="PRINTS" id="PR01100">
    <property type="entry name" value="SHIKIMTKNASE"/>
</dbReference>
<dbReference type="GO" id="GO:0005829">
    <property type="term" value="C:cytosol"/>
    <property type="evidence" value="ECO:0007669"/>
    <property type="project" value="TreeGrafter"/>
</dbReference>
<dbReference type="GO" id="GO:0000287">
    <property type="term" value="F:magnesium ion binding"/>
    <property type="evidence" value="ECO:0007669"/>
    <property type="project" value="UniProtKB-UniRule"/>
</dbReference>
<feature type="binding site" evidence="7">
    <location>
        <position position="139"/>
    </location>
    <ligand>
        <name>substrate</name>
    </ligand>
</feature>
<sequence length="176" mass="19185">MTPRRSPRNVILIGMPGSGKSTLGVLLAKRLGYTFLDTDILIQVQYGRRLEELIAAHGIERFKRIEEAAVLSLQLDGSVVATGGSVVYSPAAMAHLKASGTVAWLHLSCEALERRLGDLDARGVVRSPGQSLRDLYNERCPLYRRYAHVTVRCDGLDHEAALEALCAAIEAASSRE</sequence>
<evidence type="ECO:0000256" key="6">
    <source>
        <dbReference type="ARBA" id="ARBA00023141"/>
    </source>
</evidence>
<dbReference type="PANTHER" id="PTHR21087:SF16">
    <property type="entry name" value="SHIKIMATE KINASE 1, CHLOROPLASTIC"/>
    <property type="match status" value="1"/>
</dbReference>
<feature type="binding site" evidence="7">
    <location>
        <position position="21"/>
    </location>
    <ligand>
        <name>Mg(2+)</name>
        <dbReference type="ChEBI" id="CHEBI:18420"/>
    </ligand>
</feature>
<dbReference type="InterPro" id="IPR000623">
    <property type="entry name" value="Shikimate_kinase/TSH1"/>
</dbReference>
<gene>
    <name evidence="7" type="primary">aroK</name>
    <name evidence="8" type="ORF">FDQ92_03265</name>
</gene>
<keyword evidence="9" id="KW-1185">Reference proteome</keyword>
<comment type="catalytic activity">
    <reaction evidence="7">
        <text>shikimate + ATP = 3-phosphoshikimate + ADP + H(+)</text>
        <dbReference type="Rhea" id="RHEA:13121"/>
        <dbReference type="ChEBI" id="CHEBI:15378"/>
        <dbReference type="ChEBI" id="CHEBI:30616"/>
        <dbReference type="ChEBI" id="CHEBI:36208"/>
        <dbReference type="ChEBI" id="CHEBI:145989"/>
        <dbReference type="ChEBI" id="CHEBI:456216"/>
        <dbReference type="EC" id="2.7.1.71"/>
    </reaction>
</comment>
<dbReference type="Proteomes" id="UP000298602">
    <property type="component" value="Chromosome"/>
</dbReference>
<dbReference type="EC" id="2.7.1.71" evidence="7"/>
<feature type="binding site" evidence="7">
    <location>
        <position position="39"/>
    </location>
    <ligand>
        <name>substrate</name>
    </ligand>
</feature>
<feature type="binding site" evidence="7">
    <location>
        <begin position="17"/>
        <end position="22"/>
    </location>
    <ligand>
        <name>ATP</name>
        <dbReference type="ChEBI" id="CHEBI:30616"/>
    </ligand>
</feature>
<comment type="subcellular location">
    <subcellularLocation>
        <location evidence="7">Cytoplasm</location>
    </subcellularLocation>
</comment>
<dbReference type="RefSeq" id="WP_137423258.1">
    <property type="nucleotide sequence ID" value="NZ_CP040098.1"/>
</dbReference>
<comment type="function">
    <text evidence="7">Catalyzes the specific phosphorylation of the 3-hydroxyl group of shikimic acid using ATP as a cosubstrate.</text>
</comment>
<dbReference type="UniPathway" id="UPA00053">
    <property type="reaction ID" value="UER00088"/>
</dbReference>
<comment type="caution">
    <text evidence="7">Lacks conserved residue(s) required for the propagation of feature annotation.</text>
</comment>
<comment type="subunit">
    <text evidence="7">Monomer.</text>
</comment>
<reference evidence="8 9" key="2">
    <citation type="submission" date="2019-05" db="EMBL/GenBank/DDBJ databases">
        <authorList>
            <person name="Suflita J.M."/>
            <person name="Marks C.R."/>
        </authorList>
    </citation>
    <scope>NUCLEOTIDE SEQUENCE [LARGE SCALE GENOMIC DNA]</scope>
    <source>
        <strain evidence="8 9">ALDC</strain>
    </source>
</reference>
<evidence type="ECO:0000256" key="4">
    <source>
        <dbReference type="ARBA" id="ARBA00022777"/>
    </source>
</evidence>
<dbReference type="GO" id="GO:0009423">
    <property type="term" value="P:chorismate biosynthetic process"/>
    <property type="evidence" value="ECO:0007669"/>
    <property type="project" value="UniProtKB-UniRule"/>
</dbReference>
<keyword evidence="5 7" id="KW-0067">ATP-binding</keyword>
<evidence type="ECO:0000256" key="7">
    <source>
        <dbReference type="HAMAP-Rule" id="MF_00109"/>
    </source>
</evidence>
<keyword evidence="1 7" id="KW-0028">Amino-acid biosynthesis</keyword>
<dbReference type="GO" id="GO:0005524">
    <property type="term" value="F:ATP binding"/>
    <property type="evidence" value="ECO:0007669"/>
    <property type="project" value="UniProtKB-UniRule"/>
</dbReference>
<keyword evidence="7" id="KW-0963">Cytoplasm</keyword>
<keyword evidence="3 7" id="KW-0547">Nucleotide-binding</keyword>
<dbReference type="SUPFAM" id="SSF52540">
    <property type="entry name" value="P-loop containing nucleoside triphosphate hydrolases"/>
    <property type="match status" value="1"/>
</dbReference>
<dbReference type="Pfam" id="PF01202">
    <property type="entry name" value="SKI"/>
    <property type="match status" value="1"/>
</dbReference>
<keyword evidence="7" id="KW-0460">Magnesium</keyword>
<dbReference type="AlphaFoldDB" id="A0A4P8L0N1"/>
<dbReference type="InterPro" id="IPR031322">
    <property type="entry name" value="Shikimate/glucono_kinase"/>
</dbReference>
<dbReference type="PANTHER" id="PTHR21087">
    <property type="entry name" value="SHIKIMATE KINASE"/>
    <property type="match status" value="1"/>
</dbReference>
<proteinExistence type="inferred from homology"/>
<evidence type="ECO:0000256" key="2">
    <source>
        <dbReference type="ARBA" id="ARBA00022679"/>
    </source>
</evidence>
<dbReference type="GO" id="GO:0009073">
    <property type="term" value="P:aromatic amino acid family biosynthetic process"/>
    <property type="evidence" value="ECO:0007669"/>
    <property type="project" value="UniProtKB-KW"/>
</dbReference>
<keyword evidence="2 7" id="KW-0808">Transferase</keyword>
<feature type="binding site" evidence="7">
    <location>
        <position position="122"/>
    </location>
    <ligand>
        <name>ATP</name>
        <dbReference type="ChEBI" id="CHEBI:30616"/>
    </ligand>
</feature>
<organism evidence="8 9">
    <name type="scientific">Desulfoglaeba alkanexedens ALDC</name>
    <dbReference type="NCBI Taxonomy" id="980445"/>
    <lineage>
        <taxon>Bacteria</taxon>
        <taxon>Pseudomonadati</taxon>
        <taxon>Thermodesulfobacteriota</taxon>
        <taxon>Syntrophobacteria</taxon>
        <taxon>Syntrophobacterales</taxon>
        <taxon>Syntrophobacteraceae</taxon>
        <taxon>Desulfoglaeba</taxon>
    </lineage>
</organism>
<reference evidence="8 9" key="1">
    <citation type="submission" date="2019-05" db="EMBL/GenBank/DDBJ databases">
        <title>The Complete Genome Sequence of the n-alkane-degrading Desulfoglaeba alkanexedens ALDC reveals multiple alkylsuccinate synthase gene clusters.</title>
        <authorList>
            <person name="Callaghan A.V."/>
            <person name="Davidova I.A."/>
            <person name="Duncan K.E."/>
            <person name="Morris B."/>
            <person name="McInerney M.J."/>
        </authorList>
    </citation>
    <scope>NUCLEOTIDE SEQUENCE [LARGE SCALE GENOMIC DNA]</scope>
    <source>
        <strain evidence="8 9">ALDC</strain>
    </source>
</reference>
<keyword evidence="6 7" id="KW-0057">Aromatic amino acid biosynthesis</keyword>
<dbReference type="OrthoDB" id="9800332at2"/>
<dbReference type="InterPro" id="IPR027417">
    <property type="entry name" value="P-loop_NTPase"/>
</dbReference>
<comment type="pathway">
    <text evidence="7">Metabolic intermediate biosynthesis; chorismate biosynthesis; chorismate from D-erythrose 4-phosphate and phosphoenolpyruvate: step 5/7.</text>
</comment>
<comment type="cofactor">
    <cofactor evidence="7">
        <name>Mg(2+)</name>
        <dbReference type="ChEBI" id="CHEBI:18420"/>
    </cofactor>
    <text evidence="7">Binds 1 Mg(2+) ion per subunit.</text>
</comment>
<dbReference type="KEGG" id="dax:FDQ92_03265"/>
<keyword evidence="7" id="KW-0479">Metal-binding</keyword>
<dbReference type="CDD" id="cd00464">
    <property type="entry name" value="SK"/>
    <property type="match status" value="1"/>
</dbReference>
<name>A0A4P8L0N1_9BACT</name>
<accession>A0A4P8L0N1</accession>
<evidence type="ECO:0000256" key="3">
    <source>
        <dbReference type="ARBA" id="ARBA00022741"/>
    </source>
</evidence>
<dbReference type="HAMAP" id="MF_00109">
    <property type="entry name" value="Shikimate_kinase"/>
    <property type="match status" value="1"/>
</dbReference>
<evidence type="ECO:0000313" key="8">
    <source>
        <dbReference type="EMBL" id="QCQ21289.1"/>
    </source>
</evidence>
<dbReference type="GO" id="GO:0004765">
    <property type="term" value="F:shikimate kinase activity"/>
    <property type="evidence" value="ECO:0007669"/>
    <property type="project" value="UniProtKB-UniRule"/>
</dbReference>
<evidence type="ECO:0000313" key="9">
    <source>
        <dbReference type="Proteomes" id="UP000298602"/>
    </source>
</evidence>
<feature type="binding site" evidence="7">
    <location>
        <position position="84"/>
    </location>
    <ligand>
        <name>substrate</name>
    </ligand>
</feature>
<evidence type="ECO:0000256" key="1">
    <source>
        <dbReference type="ARBA" id="ARBA00022605"/>
    </source>
</evidence>
<dbReference type="GO" id="GO:0008652">
    <property type="term" value="P:amino acid biosynthetic process"/>
    <property type="evidence" value="ECO:0007669"/>
    <property type="project" value="UniProtKB-KW"/>
</dbReference>
<dbReference type="EMBL" id="CP040098">
    <property type="protein sequence ID" value="QCQ21289.1"/>
    <property type="molecule type" value="Genomic_DNA"/>
</dbReference>
<protein>
    <recommendedName>
        <fullName evidence="7">Shikimate kinase</fullName>
        <shortName evidence="7">SK</shortName>
        <ecNumber evidence="7">2.7.1.71</ecNumber>
    </recommendedName>
</protein>